<dbReference type="InterPro" id="IPR041578">
    <property type="entry name" value="PIN_8"/>
</dbReference>
<organism evidence="2">
    <name type="scientific">Aeromonas hydrophila</name>
    <dbReference type="NCBI Taxonomy" id="644"/>
    <lineage>
        <taxon>Bacteria</taxon>
        <taxon>Pseudomonadati</taxon>
        <taxon>Pseudomonadota</taxon>
        <taxon>Gammaproteobacteria</taxon>
        <taxon>Aeromonadales</taxon>
        <taxon>Aeromonadaceae</taxon>
        <taxon>Aeromonas</taxon>
    </lineage>
</organism>
<gene>
    <name evidence="2" type="ORF">H2136_23175</name>
</gene>
<dbReference type="AlphaFoldDB" id="A0A926FPE5"/>
<dbReference type="EMBL" id="JACLAN010000019">
    <property type="protein sequence ID" value="MBC8674462.1"/>
    <property type="molecule type" value="Genomic_DNA"/>
</dbReference>
<name>A0A926FPE5_AERHY</name>
<comment type="caution">
    <text evidence="2">The sequence shown here is derived from an EMBL/GenBank/DDBJ whole genome shotgun (WGS) entry which is preliminary data.</text>
</comment>
<protein>
    <recommendedName>
        <fullName evidence="1">PIN like domain-containing protein</fullName>
    </recommendedName>
</protein>
<proteinExistence type="predicted"/>
<sequence length="40" mass="4843">MLWKQLITKSSSPEIKNVIFITDDSKEDWWYILESRGKKK</sequence>
<feature type="domain" description="PIN like" evidence="1">
    <location>
        <begin position="1"/>
        <end position="36"/>
    </location>
</feature>
<evidence type="ECO:0000259" key="1">
    <source>
        <dbReference type="Pfam" id="PF18476"/>
    </source>
</evidence>
<accession>A0A926FPE5</accession>
<dbReference type="Pfam" id="PF18476">
    <property type="entry name" value="PIN_8"/>
    <property type="match status" value="1"/>
</dbReference>
<reference evidence="2" key="1">
    <citation type="submission" date="2020-07" db="EMBL/GenBank/DDBJ databases">
        <title>Carbapenem Resistant Aeromonas hydrophila Carrying blacphA7 Isolated from Two Solid Organ Transplant Patients.</title>
        <authorList>
            <person name="Hilt E."/>
            <person name="Fitzwater S.P."/>
            <person name="Ward K."/>
            <person name="De St Maurice A."/>
            <person name="Chandrasekaran S."/>
            <person name="Garner O.B."/>
            <person name="Yang S."/>
        </authorList>
    </citation>
    <scope>NUCLEOTIDE SEQUENCE</scope>
    <source>
        <strain evidence="2">B-1</strain>
    </source>
</reference>
<evidence type="ECO:0000313" key="2">
    <source>
        <dbReference type="EMBL" id="MBC8674462.1"/>
    </source>
</evidence>